<dbReference type="SUPFAM" id="SSF47473">
    <property type="entry name" value="EF-hand"/>
    <property type="match status" value="1"/>
</dbReference>
<name>A0A8S2E2L7_9BILA</name>
<evidence type="ECO:0000259" key="2">
    <source>
        <dbReference type="PROSITE" id="PS50222"/>
    </source>
</evidence>
<protein>
    <recommendedName>
        <fullName evidence="2">EF-hand domain-containing protein</fullName>
    </recommendedName>
</protein>
<dbReference type="Proteomes" id="UP000677228">
    <property type="component" value="Unassembled WGS sequence"/>
</dbReference>
<dbReference type="PROSITE" id="PS00018">
    <property type="entry name" value="EF_HAND_1"/>
    <property type="match status" value="1"/>
</dbReference>
<dbReference type="Pfam" id="PF13202">
    <property type="entry name" value="EF-hand_5"/>
    <property type="match status" value="1"/>
</dbReference>
<accession>A0A8S2E2L7</accession>
<dbReference type="GO" id="GO:0005509">
    <property type="term" value="F:calcium ion binding"/>
    <property type="evidence" value="ECO:0007669"/>
    <property type="project" value="InterPro"/>
</dbReference>
<keyword evidence="1" id="KW-0106">Calcium</keyword>
<dbReference type="EMBL" id="CAJNOK010010479">
    <property type="protein sequence ID" value="CAF1116937.1"/>
    <property type="molecule type" value="Genomic_DNA"/>
</dbReference>
<evidence type="ECO:0000313" key="4">
    <source>
        <dbReference type="EMBL" id="CAF3887939.1"/>
    </source>
</evidence>
<gene>
    <name evidence="3" type="ORF">OVA965_LOCUS19998</name>
    <name evidence="4" type="ORF">TMI583_LOCUS20243</name>
</gene>
<dbReference type="AlphaFoldDB" id="A0A8S2E2L7"/>
<proteinExistence type="predicted"/>
<evidence type="ECO:0000313" key="3">
    <source>
        <dbReference type="EMBL" id="CAF1116937.1"/>
    </source>
</evidence>
<dbReference type="PROSITE" id="PS50222">
    <property type="entry name" value="EF_HAND_2"/>
    <property type="match status" value="1"/>
</dbReference>
<reference evidence="3" key="1">
    <citation type="submission" date="2021-02" db="EMBL/GenBank/DDBJ databases">
        <authorList>
            <person name="Nowell W R."/>
        </authorList>
    </citation>
    <scope>NUCLEOTIDE SEQUENCE</scope>
</reference>
<evidence type="ECO:0000256" key="1">
    <source>
        <dbReference type="ARBA" id="ARBA00022837"/>
    </source>
</evidence>
<dbReference type="InterPro" id="IPR011992">
    <property type="entry name" value="EF-hand-dom_pair"/>
</dbReference>
<dbReference type="EMBL" id="CAJOBA010015500">
    <property type="protein sequence ID" value="CAF3887939.1"/>
    <property type="molecule type" value="Genomic_DNA"/>
</dbReference>
<sequence length="472" mass="50620">MAGIDVPQAIFNQIDVNRDGVIDPTEFHQWANGANATRGASGRSFAGYDGSSNYEASSSYSGGPFAGDAGYYTAGASLGGTGYSGYDSSVSYLNGYDGGVGYNTSALYGGSHDGGYGSHSSSSYGVGVGSVAATSGWATDAQGLYQDSNPQIIRRPAPGGGVTYKQNILVRFLQPPPVPPPGPLIIKEVRPPQPPAPPPLRIRQRAPPLRSLPPLVLRERPPLPPLPIQSQLVIRRLAALPVPPRSVIIERLPPLPPKPRDVIIERWLPYGRRARRRVILQRAGPARLYPRPRNIVIQYEPIQAQVVRQFQRLGVQAENPHHYVQRYGSSLRDSFSLLQEARHAGVVEDISPPGVVGTGYAGTNTYYGGLAQTYADAYGIPSVYDWGTAGDGYYAGLHSSQSRYDSGYTEGYDGGQYLSSSLYESGLYGGGNGVSSANGFDVVNASSHAADTNQEGPIDQEEYYRLAQRGLL</sequence>
<dbReference type="InterPro" id="IPR018247">
    <property type="entry name" value="EF_Hand_1_Ca_BS"/>
</dbReference>
<organism evidence="3 5">
    <name type="scientific">Didymodactylos carnosus</name>
    <dbReference type="NCBI Taxonomy" id="1234261"/>
    <lineage>
        <taxon>Eukaryota</taxon>
        <taxon>Metazoa</taxon>
        <taxon>Spiralia</taxon>
        <taxon>Gnathifera</taxon>
        <taxon>Rotifera</taxon>
        <taxon>Eurotatoria</taxon>
        <taxon>Bdelloidea</taxon>
        <taxon>Philodinida</taxon>
        <taxon>Philodinidae</taxon>
        <taxon>Didymodactylos</taxon>
    </lineage>
</organism>
<comment type="caution">
    <text evidence="3">The sequence shown here is derived from an EMBL/GenBank/DDBJ whole genome shotgun (WGS) entry which is preliminary data.</text>
</comment>
<feature type="domain" description="EF-hand" evidence="2">
    <location>
        <begin position="2"/>
        <end position="37"/>
    </location>
</feature>
<dbReference type="InterPro" id="IPR002048">
    <property type="entry name" value="EF_hand_dom"/>
</dbReference>
<evidence type="ECO:0000313" key="5">
    <source>
        <dbReference type="Proteomes" id="UP000677228"/>
    </source>
</evidence>
<dbReference type="Proteomes" id="UP000682733">
    <property type="component" value="Unassembled WGS sequence"/>
</dbReference>